<keyword evidence="5" id="KW-1185">Reference proteome</keyword>
<dbReference type="Gene3D" id="2.60.40.790">
    <property type="match status" value="1"/>
</dbReference>
<evidence type="ECO:0000256" key="1">
    <source>
        <dbReference type="PROSITE-ProRule" id="PRU00285"/>
    </source>
</evidence>
<dbReference type="Pfam" id="PF00011">
    <property type="entry name" value="HSP20"/>
    <property type="match status" value="1"/>
</dbReference>
<proteinExistence type="inferred from homology"/>
<protein>
    <submittedName>
        <fullName evidence="4">HSP20 family protein</fullName>
    </submittedName>
</protein>
<comment type="caution">
    <text evidence="4">The sequence shown here is derived from an EMBL/GenBank/DDBJ whole genome shotgun (WGS) entry which is preliminary data.</text>
</comment>
<dbReference type="RefSeq" id="WP_145776585.1">
    <property type="nucleotide sequence ID" value="NZ_BAAATQ010000139.1"/>
</dbReference>
<dbReference type="SUPFAM" id="SSF49764">
    <property type="entry name" value="HSP20-like chaperones"/>
    <property type="match status" value="1"/>
</dbReference>
<dbReference type="EMBL" id="VLKE01000001">
    <property type="protein sequence ID" value="TWH70262.1"/>
    <property type="molecule type" value="Genomic_DNA"/>
</dbReference>
<dbReference type="InterPro" id="IPR031107">
    <property type="entry name" value="Small_HSP"/>
</dbReference>
<evidence type="ECO:0000313" key="5">
    <source>
        <dbReference type="Proteomes" id="UP000319825"/>
    </source>
</evidence>
<evidence type="ECO:0000313" key="4">
    <source>
        <dbReference type="EMBL" id="TWH70262.1"/>
    </source>
</evidence>
<dbReference type="AlphaFoldDB" id="A0A562IH89"/>
<accession>A0A562IH89</accession>
<evidence type="ECO:0000256" key="2">
    <source>
        <dbReference type="RuleBase" id="RU003616"/>
    </source>
</evidence>
<dbReference type="Proteomes" id="UP000319825">
    <property type="component" value="Unassembled WGS sequence"/>
</dbReference>
<organism evidence="4 5">
    <name type="scientific">Micromonospora olivasterospora</name>
    <dbReference type="NCBI Taxonomy" id="1880"/>
    <lineage>
        <taxon>Bacteria</taxon>
        <taxon>Bacillati</taxon>
        <taxon>Actinomycetota</taxon>
        <taxon>Actinomycetes</taxon>
        <taxon>Micromonosporales</taxon>
        <taxon>Micromonosporaceae</taxon>
        <taxon>Micromonospora</taxon>
    </lineage>
</organism>
<comment type="similarity">
    <text evidence="1 2">Belongs to the small heat shock protein (HSP20) family.</text>
</comment>
<name>A0A562IH89_MICOL</name>
<dbReference type="CDD" id="cd06464">
    <property type="entry name" value="ACD_sHsps-like"/>
    <property type="match status" value="1"/>
</dbReference>
<evidence type="ECO:0000259" key="3">
    <source>
        <dbReference type="PROSITE" id="PS01031"/>
    </source>
</evidence>
<dbReference type="InterPro" id="IPR002068">
    <property type="entry name" value="A-crystallin/Hsp20_dom"/>
</dbReference>
<dbReference type="InterPro" id="IPR008978">
    <property type="entry name" value="HSP20-like_chaperone"/>
</dbReference>
<dbReference type="OrthoDB" id="5242916at2"/>
<dbReference type="PROSITE" id="PS01031">
    <property type="entry name" value="SHSP"/>
    <property type="match status" value="1"/>
</dbReference>
<gene>
    <name evidence="4" type="ORF">JD77_05284</name>
</gene>
<sequence>MLMRTDPFREIDRLAEQFFGTTTRPAVMHMDAYRDGDYFYAAFDLPGVDPESIDCTVERDVLTVRAQRRRPTGDKVELVAAERPMGTFSRQLFLGDTLDTDNLEAGYDNGVLTLRIPVAERAKPRRIAVAAGNGNGNGRKQIDA</sequence>
<reference evidence="4 5" key="1">
    <citation type="submission" date="2019-07" db="EMBL/GenBank/DDBJ databases">
        <title>R&amp;d 2014.</title>
        <authorList>
            <person name="Klenk H.-P."/>
        </authorList>
    </citation>
    <scope>NUCLEOTIDE SEQUENCE [LARGE SCALE GENOMIC DNA]</scope>
    <source>
        <strain evidence="4 5">DSM 43868</strain>
    </source>
</reference>
<dbReference type="PANTHER" id="PTHR11527">
    <property type="entry name" value="HEAT-SHOCK PROTEIN 20 FAMILY MEMBER"/>
    <property type="match status" value="1"/>
</dbReference>
<feature type="domain" description="SHSP" evidence="3">
    <location>
        <begin position="21"/>
        <end position="132"/>
    </location>
</feature>